<sequence>MLCASFDIGKKNFSFYVEEFDKNKTTSLATYNANGTPTFEFETTLVEIYTNGSTVLLENIDITDGCDPKMTLDPETFHNMTDVLDRYSEIWDRCSVFIIEKQMMFGKQTNPMAVKLGQHCYSYFAIRYGRFKNIIEFPAYNKTQILGSEKIAGKLTKTGKITYKAIDKPKRKKWCISKALEVLELRDDSKSIVQIQNSKKKDDLCDVICQLQSWKYLYLYNK</sequence>
<evidence type="ECO:0000313" key="1">
    <source>
        <dbReference type="EMBL" id="QHU34019.1"/>
    </source>
</evidence>
<proteinExistence type="predicted"/>
<organism evidence="1">
    <name type="scientific">viral metagenome</name>
    <dbReference type="NCBI Taxonomy" id="1070528"/>
    <lineage>
        <taxon>unclassified sequences</taxon>
        <taxon>metagenomes</taxon>
        <taxon>organismal metagenomes</taxon>
    </lineage>
</organism>
<dbReference type="InterPro" id="IPR012337">
    <property type="entry name" value="RNaseH-like_sf"/>
</dbReference>
<name>A0A6C0LTD4_9ZZZZ</name>
<dbReference type="AlphaFoldDB" id="A0A6C0LTD4"/>
<protein>
    <recommendedName>
        <fullName evidence="2">Mitochondrial resolvase Ydc2 catalytic domain-containing protein</fullName>
    </recommendedName>
</protein>
<evidence type="ECO:0008006" key="2">
    <source>
        <dbReference type="Google" id="ProtNLM"/>
    </source>
</evidence>
<dbReference type="EMBL" id="MN740566">
    <property type="protein sequence ID" value="QHU34019.1"/>
    <property type="molecule type" value="Genomic_DNA"/>
</dbReference>
<reference evidence="1" key="1">
    <citation type="journal article" date="2020" name="Nature">
        <title>Giant virus diversity and host interactions through global metagenomics.</title>
        <authorList>
            <person name="Schulz F."/>
            <person name="Roux S."/>
            <person name="Paez-Espino D."/>
            <person name="Jungbluth S."/>
            <person name="Walsh D.A."/>
            <person name="Denef V.J."/>
            <person name="McMahon K.D."/>
            <person name="Konstantinidis K.T."/>
            <person name="Eloe-Fadrosh E.A."/>
            <person name="Kyrpides N.C."/>
            <person name="Woyke T."/>
        </authorList>
    </citation>
    <scope>NUCLEOTIDE SEQUENCE</scope>
    <source>
        <strain evidence="1">GVMAG-S-1016704-142</strain>
    </source>
</reference>
<dbReference type="SUPFAM" id="SSF53098">
    <property type="entry name" value="Ribonuclease H-like"/>
    <property type="match status" value="1"/>
</dbReference>
<accession>A0A6C0LTD4</accession>